<proteinExistence type="predicted"/>
<feature type="transmembrane region" description="Helical" evidence="1">
    <location>
        <begin position="48"/>
        <end position="68"/>
    </location>
</feature>
<keyword evidence="1" id="KW-1133">Transmembrane helix</keyword>
<reference evidence="2" key="2">
    <citation type="submission" date="2023-01" db="EMBL/GenBank/DDBJ databases">
        <authorList>
            <person name="Sun Q."/>
            <person name="Evtushenko L."/>
        </authorList>
    </citation>
    <scope>NUCLEOTIDE SEQUENCE</scope>
    <source>
        <strain evidence="2">VKM Ac-1321</strain>
    </source>
</reference>
<evidence type="ECO:0000313" key="2">
    <source>
        <dbReference type="EMBL" id="GLL05668.1"/>
    </source>
</evidence>
<accession>A0A9W6NQS5</accession>
<gene>
    <name evidence="2" type="ORF">GCM10017581_074150</name>
</gene>
<comment type="caution">
    <text evidence="2">The sequence shown here is derived from an EMBL/GenBank/DDBJ whole genome shotgun (WGS) entry which is preliminary data.</text>
</comment>
<name>A0A9W6NQS5_9ACTN</name>
<dbReference type="RefSeq" id="WP_261958878.1">
    <property type="nucleotide sequence ID" value="NZ_BAAAXA010000001.1"/>
</dbReference>
<dbReference type="AlphaFoldDB" id="A0A9W6NQS5"/>
<keyword evidence="3" id="KW-1185">Reference proteome</keyword>
<dbReference type="Proteomes" id="UP001143480">
    <property type="component" value="Unassembled WGS sequence"/>
</dbReference>
<sequence length="282" mass="32577">MKLKLRDWIGQAGLQWAIGVLMTWLISAGTVAASLTNSGDGWRRLGDGRWPLAAAGGAALTLAIRQVAATRKALRRSPIYDSSYPPCDPRFEIVRRINRYVVTEDGELHYSRHYRVRAMQDHLVSYADRFKWTGQDKDLKPQPGSNVVHVDINPTPLAGDPTWMTIFFDRSLNTGDEYEFEVCWPAMLDWQHSSPFLSSTTHDPTHRILFEVVIPQRLRRGRQAWLEVLRSVDAPHPFTTTDYEFDADGRLTIEHDRPKLYHCYRVRWQWSTDVEERRTAGR</sequence>
<evidence type="ECO:0000256" key="1">
    <source>
        <dbReference type="SAM" id="Phobius"/>
    </source>
</evidence>
<keyword evidence="1" id="KW-0812">Transmembrane</keyword>
<organism evidence="2 3">
    <name type="scientific">Dactylosporangium matsuzakiense</name>
    <dbReference type="NCBI Taxonomy" id="53360"/>
    <lineage>
        <taxon>Bacteria</taxon>
        <taxon>Bacillati</taxon>
        <taxon>Actinomycetota</taxon>
        <taxon>Actinomycetes</taxon>
        <taxon>Micromonosporales</taxon>
        <taxon>Micromonosporaceae</taxon>
        <taxon>Dactylosporangium</taxon>
    </lineage>
</organism>
<keyword evidence="1" id="KW-0472">Membrane</keyword>
<dbReference type="EMBL" id="BSFP01000061">
    <property type="protein sequence ID" value="GLL05668.1"/>
    <property type="molecule type" value="Genomic_DNA"/>
</dbReference>
<feature type="transmembrane region" description="Helical" evidence="1">
    <location>
        <begin position="12"/>
        <end position="36"/>
    </location>
</feature>
<evidence type="ECO:0000313" key="3">
    <source>
        <dbReference type="Proteomes" id="UP001143480"/>
    </source>
</evidence>
<reference evidence="2" key="1">
    <citation type="journal article" date="2014" name="Int. J. Syst. Evol. Microbiol.">
        <title>Complete genome sequence of Corynebacterium casei LMG S-19264T (=DSM 44701T), isolated from a smear-ripened cheese.</title>
        <authorList>
            <consortium name="US DOE Joint Genome Institute (JGI-PGF)"/>
            <person name="Walter F."/>
            <person name="Albersmeier A."/>
            <person name="Kalinowski J."/>
            <person name="Ruckert C."/>
        </authorList>
    </citation>
    <scope>NUCLEOTIDE SEQUENCE</scope>
    <source>
        <strain evidence="2">VKM Ac-1321</strain>
    </source>
</reference>
<protein>
    <submittedName>
        <fullName evidence="2">Uncharacterized protein</fullName>
    </submittedName>
</protein>